<protein>
    <recommendedName>
        <fullName evidence="4">DUF5320 domain-containing protein</fullName>
    </recommendedName>
</protein>
<gene>
    <name evidence="2" type="ORF">BXT86_00015</name>
</gene>
<accession>A0A1V4QH07</accession>
<evidence type="ECO:0000313" key="2">
    <source>
        <dbReference type="EMBL" id="OPX18643.1"/>
    </source>
</evidence>
<name>A0A1V4QH07_UNCW3</name>
<evidence type="ECO:0000256" key="1">
    <source>
        <dbReference type="SAM" id="Coils"/>
    </source>
</evidence>
<organism evidence="2 3">
    <name type="scientific">candidate division WOR-3 bacterium 4484_100</name>
    <dbReference type="NCBI Taxonomy" id="1936077"/>
    <lineage>
        <taxon>Bacteria</taxon>
        <taxon>Bacteria division WOR-3</taxon>
    </lineage>
</organism>
<dbReference type="AlphaFoldDB" id="A0A1V4QH07"/>
<evidence type="ECO:0000313" key="3">
    <source>
        <dbReference type="Proteomes" id="UP000191663"/>
    </source>
</evidence>
<proteinExistence type="predicted"/>
<comment type="caution">
    <text evidence="2">The sequence shown here is derived from an EMBL/GenBank/DDBJ whole genome shotgun (WGS) entry which is preliminary data.</text>
</comment>
<evidence type="ECO:0008006" key="4">
    <source>
        <dbReference type="Google" id="ProtNLM"/>
    </source>
</evidence>
<dbReference type="Proteomes" id="UP000191663">
    <property type="component" value="Unassembled WGS sequence"/>
</dbReference>
<keyword evidence="1" id="KW-0175">Coiled coil</keyword>
<dbReference type="EMBL" id="MUKB01000001">
    <property type="protein sequence ID" value="OPX18643.1"/>
    <property type="molecule type" value="Genomic_DNA"/>
</dbReference>
<sequence length="114" mass="13123">MGHRYRWWYRMTGVPGWMRFGFSPGWLGYGNYGPGAHYLLSGNWPTPQMNYLWQTGQIPQVNGSVNPGFGTPYDPYGAGQISPEQELEILKGQADELQQELENIRKRITELEKE</sequence>
<feature type="coiled-coil region" evidence="1">
    <location>
        <begin position="87"/>
        <end position="114"/>
    </location>
</feature>
<reference evidence="3" key="1">
    <citation type="submission" date="2017-01" db="EMBL/GenBank/DDBJ databases">
        <title>Novel pathways for hydrocarbon cycling and metabolic interdependencies in hydrothermal sediment communities.</title>
        <authorList>
            <person name="Dombrowski N."/>
            <person name="Seitz K."/>
            <person name="Teske A."/>
            <person name="Baker B."/>
        </authorList>
    </citation>
    <scope>NUCLEOTIDE SEQUENCE [LARGE SCALE GENOMIC DNA]</scope>
</reference>